<dbReference type="InterPro" id="IPR018490">
    <property type="entry name" value="cNMP-bd_dom_sf"/>
</dbReference>
<evidence type="ECO:0000313" key="7">
    <source>
        <dbReference type="Proteomes" id="UP001595975"/>
    </source>
</evidence>
<dbReference type="PANTHER" id="PTHR24567:SF74">
    <property type="entry name" value="HTH-TYPE TRANSCRIPTIONAL REGULATOR ARCR"/>
    <property type="match status" value="1"/>
</dbReference>
<dbReference type="Gene3D" id="1.10.10.10">
    <property type="entry name" value="Winged helix-like DNA-binding domain superfamily/Winged helix DNA-binding domain"/>
    <property type="match status" value="1"/>
</dbReference>
<dbReference type="InterPro" id="IPR036388">
    <property type="entry name" value="WH-like_DNA-bd_sf"/>
</dbReference>
<sequence>MTGTPLLSPEELQVLEEIGNPISYTVNSVLFGEGEETEFALLIRKGLVRVQTGSPARIVAIRGAGEMVGEMAAARHRPRSASVFAMTKVDALHLPAGLWLKFLYDHPRAMHAQLVAAEERLEEATRKSVESFLGVEQRLAKVLVEFEAKGAGSVIEGRFAVQLSQRELADVVGASRESVVQVIRALKGREVVSTGRQATIIEDLEALRSIARGELTASP</sequence>
<reference evidence="7" key="1">
    <citation type="journal article" date="2019" name="Int. J. Syst. Evol. Microbiol.">
        <title>The Global Catalogue of Microorganisms (GCM) 10K type strain sequencing project: providing services to taxonomists for standard genome sequencing and annotation.</title>
        <authorList>
            <consortium name="The Broad Institute Genomics Platform"/>
            <consortium name="The Broad Institute Genome Sequencing Center for Infectious Disease"/>
            <person name="Wu L."/>
            <person name="Ma J."/>
        </authorList>
    </citation>
    <scope>NUCLEOTIDE SEQUENCE [LARGE SCALE GENOMIC DNA]</scope>
    <source>
        <strain evidence="7">CGMCC 4.1437</strain>
    </source>
</reference>
<gene>
    <name evidence="6" type="ORF">ACFP3U_13575</name>
</gene>
<dbReference type="InterPro" id="IPR000595">
    <property type="entry name" value="cNMP-bd_dom"/>
</dbReference>
<evidence type="ECO:0000256" key="1">
    <source>
        <dbReference type="ARBA" id="ARBA00023015"/>
    </source>
</evidence>
<evidence type="ECO:0000259" key="5">
    <source>
        <dbReference type="PROSITE" id="PS51063"/>
    </source>
</evidence>
<dbReference type="Pfam" id="PF13545">
    <property type="entry name" value="HTH_Crp_2"/>
    <property type="match status" value="1"/>
</dbReference>
<dbReference type="SMART" id="SM00100">
    <property type="entry name" value="cNMP"/>
    <property type="match status" value="1"/>
</dbReference>
<evidence type="ECO:0000256" key="3">
    <source>
        <dbReference type="ARBA" id="ARBA00023163"/>
    </source>
</evidence>
<dbReference type="PANTHER" id="PTHR24567">
    <property type="entry name" value="CRP FAMILY TRANSCRIPTIONAL REGULATORY PROTEIN"/>
    <property type="match status" value="1"/>
</dbReference>
<evidence type="ECO:0000256" key="2">
    <source>
        <dbReference type="ARBA" id="ARBA00023125"/>
    </source>
</evidence>
<accession>A0ABW0X0P8</accession>
<dbReference type="SUPFAM" id="SSF51206">
    <property type="entry name" value="cAMP-binding domain-like"/>
    <property type="match status" value="1"/>
</dbReference>
<protein>
    <submittedName>
        <fullName evidence="6">Crp/Fnr family transcriptional regulator</fullName>
    </submittedName>
</protein>
<dbReference type="Pfam" id="PF00027">
    <property type="entry name" value="cNMP_binding"/>
    <property type="match status" value="1"/>
</dbReference>
<dbReference type="Proteomes" id="UP001595975">
    <property type="component" value="Unassembled WGS sequence"/>
</dbReference>
<dbReference type="PROSITE" id="PS50042">
    <property type="entry name" value="CNMP_BINDING_3"/>
    <property type="match status" value="1"/>
</dbReference>
<keyword evidence="1" id="KW-0805">Transcription regulation</keyword>
<keyword evidence="7" id="KW-1185">Reference proteome</keyword>
<keyword evidence="2" id="KW-0238">DNA-binding</keyword>
<evidence type="ECO:0000313" key="6">
    <source>
        <dbReference type="EMBL" id="MFC5664011.1"/>
    </source>
</evidence>
<dbReference type="InterPro" id="IPR012318">
    <property type="entry name" value="HTH_CRP"/>
</dbReference>
<proteinExistence type="predicted"/>
<dbReference type="InterPro" id="IPR050397">
    <property type="entry name" value="Env_Response_Regulators"/>
</dbReference>
<feature type="domain" description="HTH crp-type" evidence="5">
    <location>
        <begin position="133"/>
        <end position="205"/>
    </location>
</feature>
<keyword evidence="3" id="KW-0804">Transcription</keyword>
<comment type="caution">
    <text evidence="6">The sequence shown here is derived from an EMBL/GenBank/DDBJ whole genome shotgun (WGS) entry which is preliminary data.</text>
</comment>
<dbReference type="Gene3D" id="2.60.120.10">
    <property type="entry name" value="Jelly Rolls"/>
    <property type="match status" value="1"/>
</dbReference>
<evidence type="ECO:0000259" key="4">
    <source>
        <dbReference type="PROSITE" id="PS50042"/>
    </source>
</evidence>
<name>A0ABW0X0P8_9ACTN</name>
<dbReference type="EMBL" id="JBHSOF010000014">
    <property type="protein sequence ID" value="MFC5664011.1"/>
    <property type="molecule type" value="Genomic_DNA"/>
</dbReference>
<dbReference type="InterPro" id="IPR014710">
    <property type="entry name" value="RmlC-like_jellyroll"/>
</dbReference>
<feature type="domain" description="Cyclic nucleotide-binding" evidence="4">
    <location>
        <begin position="7"/>
        <end position="94"/>
    </location>
</feature>
<dbReference type="SUPFAM" id="SSF46785">
    <property type="entry name" value="Winged helix' DNA-binding domain"/>
    <property type="match status" value="1"/>
</dbReference>
<organism evidence="6 7">
    <name type="scientific">Kitasatospora misakiensis</name>
    <dbReference type="NCBI Taxonomy" id="67330"/>
    <lineage>
        <taxon>Bacteria</taxon>
        <taxon>Bacillati</taxon>
        <taxon>Actinomycetota</taxon>
        <taxon>Actinomycetes</taxon>
        <taxon>Kitasatosporales</taxon>
        <taxon>Streptomycetaceae</taxon>
        <taxon>Kitasatospora</taxon>
    </lineage>
</organism>
<dbReference type="PROSITE" id="PS51063">
    <property type="entry name" value="HTH_CRP_2"/>
    <property type="match status" value="1"/>
</dbReference>
<dbReference type="RefSeq" id="WP_380225716.1">
    <property type="nucleotide sequence ID" value="NZ_JBHSOF010000014.1"/>
</dbReference>
<dbReference type="CDD" id="cd00038">
    <property type="entry name" value="CAP_ED"/>
    <property type="match status" value="1"/>
</dbReference>
<dbReference type="InterPro" id="IPR036390">
    <property type="entry name" value="WH_DNA-bd_sf"/>
</dbReference>